<reference evidence="2" key="1">
    <citation type="submission" date="2023-07" db="EMBL/GenBank/DDBJ databases">
        <title>Black Yeasts Isolated from many extreme environments.</title>
        <authorList>
            <person name="Coleine C."/>
            <person name="Stajich J.E."/>
            <person name="Selbmann L."/>
        </authorList>
    </citation>
    <scope>NUCLEOTIDE SEQUENCE</scope>
    <source>
        <strain evidence="2">CCFEE 5485</strain>
    </source>
</reference>
<feature type="signal peptide" evidence="1">
    <location>
        <begin position="1"/>
        <end position="24"/>
    </location>
</feature>
<dbReference type="Gene3D" id="1.10.1280.10">
    <property type="entry name" value="Di-copper center containing domain from catechol oxidase"/>
    <property type="match status" value="1"/>
</dbReference>
<name>A0AAE0WMY4_9PEZI</name>
<sequence>MWFATQAPSKLLLGIVLSIAIVHIAPLATHQVEEISASPALVHSSFEVVTGIQQFGIQPRLEIRQLEKNVDQFNIYLLGLVKFQATNQSDELSYYDIAG</sequence>
<dbReference type="InterPro" id="IPR008922">
    <property type="entry name" value="Di-copper_centre_dom_sf"/>
</dbReference>
<protein>
    <submittedName>
        <fullName evidence="2">Uncharacterized protein</fullName>
    </submittedName>
</protein>
<comment type="caution">
    <text evidence="2">The sequence shown here is derived from an EMBL/GenBank/DDBJ whole genome shotgun (WGS) entry which is preliminary data.</text>
</comment>
<feature type="chain" id="PRO_5042119721" evidence="1">
    <location>
        <begin position="25"/>
        <end position="99"/>
    </location>
</feature>
<accession>A0AAE0WMY4</accession>
<organism evidence="2 3">
    <name type="scientific">Recurvomyces mirabilis</name>
    <dbReference type="NCBI Taxonomy" id="574656"/>
    <lineage>
        <taxon>Eukaryota</taxon>
        <taxon>Fungi</taxon>
        <taxon>Dikarya</taxon>
        <taxon>Ascomycota</taxon>
        <taxon>Pezizomycotina</taxon>
        <taxon>Dothideomycetes</taxon>
        <taxon>Dothideomycetidae</taxon>
        <taxon>Mycosphaerellales</taxon>
        <taxon>Teratosphaeriaceae</taxon>
        <taxon>Recurvomyces</taxon>
    </lineage>
</organism>
<keyword evidence="3" id="KW-1185">Reference proteome</keyword>
<evidence type="ECO:0000313" key="3">
    <source>
        <dbReference type="Proteomes" id="UP001274830"/>
    </source>
</evidence>
<proteinExistence type="predicted"/>
<dbReference type="AlphaFoldDB" id="A0AAE0WMY4"/>
<evidence type="ECO:0000313" key="2">
    <source>
        <dbReference type="EMBL" id="KAK3674598.1"/>
    </source>
</evidence>
<dbReference type="EMBL" id="JAUTXT010000019">
    <property type="protein sequence ID" value="KAK3674598.1"/>
    <property type="molecule type" value="Genomic_DNA"/>
</dbReference>
<keyword evidence="1" id="KW-0732">Signal</keyword>
<dbReference type="Proteomes" id="UP001274830">
    <property type="component" value="Unassembled WGS sequence"/>
</dbReference>
<evidence type="ECO:0000256" key="1">
    <source>
        <dbReference type="SAM" id="SignalP"/>
    </source>
</evidence>
<gene>
    <name evidence="2" type="ORF">LTR78_005684</name>
</gene>